<comment type="function">
    <text evidence="4">Catalyzes the ATP-dependent conversion of 5-aminoimidazole ribonucleotide (AIR) and HCO(3)(-) to N5-carboxyaminoimidazole ribonucleotide (N5-CAIR).</text>
</comment>
<dbReference type="NCBIfam" id="NF004676">
    <property type="entry name" value="PRK06019.1-2"/>
    <property type="match status" value="1"/>
</dbReference>
<dbReference type="Pfam" id="PF02222">
    <property type="entry name" value="ATP-grasp"/>
    <property type="match status" value="1"/>
</dbReference>
<dbReference type="EC" id="6.3.4.18" evidence="4 5"/>
<evidence type="ECO:0000259" key="6">
    <source>
        <dbReference type="PROSITE" id="PS50975"/>
    </source>
</evidence>
<dbReference type="Pfam" id="PF22660">
    <property type="entry name" value="RS_preATP-grasp-like"/>
    <property type="match status" value="1"/>
</dbReference>
<dbReference type="HAMAP" id="MF_01928">
    <property type="entry name" value="PurK"/>
    <property type="match status" value="1"/>
</dbReference>
<dbReference type="SUPFAM" id="SSF51246">
    <property type="entry name" value="Rudiment single hybrid motif"/>
    <property type="match status" value="1"/>
</dbReference>
<comment type="caution">
    <text evidence="7">The sequence shown here is derived from an EMBL/GenBank/DDBJ whole genome shotgun (WGS) entry which is preliminary data.</text>
</comment>
<accession>A0ABU7LYB6</accession>
<dbReference type="InterPro" id="IPR011054">
    <property type="entry name" value="Rudment_hybrid_motif"/>
</dbReference>
<dbReference type="Gene3D" id="3.40.50.20">
    <property type="match status" value="1"/>
</dbReference>
<comment type="function">
    <text evidence="5">Catalyzes the ATP-dependent conversion of 5-aminoimidazole ribonucleotide (AIR) and HCO(3)- to N5-carboxyaminoimidazole ribonucleotide (N5-CAIR).</text>
</comment>
<comment type="catalytic activity">
    <reaction evidence="4 5">
        <text>5-amino-1-(5-phospho-beta-D-ribosyl)imidazole + hydrogencarbonate + ATP = 5-carboxyamino-1-(5-phospho-D-ribosyl)imidazole + ADP + phosphate + 2 H(+)</text>
        <dbReference type="Rhea" id="RHEA:19317"/>
        <dbReference type="ChEBI" id="CHEBI:15378"/>
        <dbReference type="ChEBI" id="CHEBI:17544"/>
        <dbReference type="ChEBI" id="CHEBI:30616"/>
        <dbReference type="ChEBI" id="CHEBI:43474"/>
        <dbReference type="ChEBI" id="CHEBI:58730"/>
        <dbReference type="ChEBI" id="CHEBI:137981"/>
        <dbReference type="ChEBI" id="CHEBI:456216"/>
        <dbReference type="EC" id="6.3.4.18"/>
    </reaction>
</comment>
<dbReference type="InterPro" id="IPR054350">
    <property type="entry name" value="PurT/PurK_preATP-grasp"/>
</dbReference>
<feature type="domain" description="ATP-grasp" evidence="6">
    <location>
        <begin position="113"/>
        <end position="299"/>
    </location>
</feature>
<evidence type="ECO:0000256" key="4">
    <source>
        <dbReference type="HAMAP-Rule" id="MF_01928"/>
    </source>
</evidence>
<dbReference type="EMBL" id="JAZDRO010000002">
    <property type="protein sequence ID" value="MEE2566541.1"/>
    <property type="molecule type" value="Genomic_DNA"/>
</dbReference>
<dbReference type="RefSeq" id="WP_330196079.1">
    <property type="nucleotide sequence ID" value="NZ_JAZDRO010000002.1"/>
</dbReference>
<dbReference type="GO" id="GO:0034028">
    <property type="term" value="F:5-(carboxyamino)imidazole ribonucleotide synthase activity"/>
    <property type="evidence" value="ECO:0007669"/>
    <property type="project" value="UniProtKB-EC"/>
</dbReference>
<dbReference type="InterPro" id="IPR005875">
    <property type="entry name" value="PurK"/>
</dbReference>
<sequence>MTKTAPLAPGSVIGILGGGQLGRMLATAGAELGFDIHVYDPAPDSPAGRIAARAYCAPWDDAGAVGSFAAKCDAVTYEFENVPLAAVETAASAAPLRPGTRSLALTQDRVTEKTFIREAGAGTADFAAVASLDELKAALQTICAPAILKTRRFGYDGKGQAVIRSEADLDAAWDAVGGQPSILEAMVNFTRELSVVAGRGLDGTMAVYPLGENRHAGGILRETIAPAVVDAATQAEAERIARALGEGMDHVGVFAVELFDLGGGKLLVNEIAPRVHNTGHWTMDACACGQFEQHMRAVAGWPLGRPSAHSQAVMTNLIGHDVDAWETLAGESDARLHLYGKRETRDGRKMGHVTRLGPPVKPVA</sequence>
<keyword evidence="3 4" id="KW-0067">ATP-binding</keyword>
<dbReference type="InterPro" id="IPR011761">
    <property type="entry name" value="ATP-grasp"/>
</dbReference>
<evidence type="ECO:0000313" key="8">
    <source>
        <dbReference type="Proteomes" id="UP001310692"/>
    </source>
</evidence>
<dbReference type="NCBIfam" id="NF004679">
    <property type="entry name" value="PRK06019.1-5"/>
    <property type="match status" value="1"/>
</dbReference>
<gene>
    <name evidence="4 5" type="primary">purK</name>
    <name evidence="7" type="ORF">V0U35_07585</name>
</gene>
<comment type="pathway">
    <text evidence="4 5">Purine metabolism; IMP biosynthesis via de novo pathway; 5-amino-1-(5-phospho-D-ribosyl)imidazole-4-carboxylate from 5-amino-1-(5-phospho-D-ribosyl)imidazole (N5-CAIR route): step 1/2.</text>
</comment>
<proteinExistence type="inferred from homology"/>
<dbReference type="InterPro" id="IPR040686">
    <property type="entry name" value="PurK_C"/>
</dbReference>
<keyword evidence="1 4" id="KW-0547">Nucleotide-binding</keyword>
<reference evidence="7 8" key="1">
    <citation type="submission" date="2024-01" db="EMBL/GenBank/DDBJ databases">
        <title>Hyphobacterium bacterium isolated from marine sediment.</title>
        <authorList>
            <person name="Zhao S."/>
        </authorList>
    </citation>
    <scope>NUCLEOTIDE SEQUENCE [LARGE SCALE GENOMIC DNA]</scope>
    <source>
        <strain evidence="7 8">Y60-23</strain>
    </source>
</reference>
<comment type="subunit">
    <text evidence="4 5">Homodimer.</text>
</comment>
<feature type="binding site" evidence="4">
    <location>
        <position position="192"/>
    </location>
    <ligand>
        <name>ATP</name>
        <dbReference type="ChEBI" id="CHEBI:30616"/>
    </ligand>
</feature>
<keyword evidence="4 5" id="KW-0436">Ligase</keyword>
<dbReference type="InterPro" id="IPR013815">
    <property type="entry name" value="ATP_grasp_subdomain_1"/>
</dbReference>
<feature type="binding site" evidence="4">
    <location>
        <begin position="269"/>
        <end position="270"/>
    </location>
    <ligand>
        <name>ATP</name>
        <dbReference type="ChEBI" id="CHEBI:30616"/>
    </ligand>
</feature>
<dbReference type="Gene3D" id="3.30.1490.20">
    <property type="entry name" value="ATP-grasp fold, A domain"/>
    <property type="match status" value="1"/>
</dbReference>
<protein>
    <recommendedName>
        <fullName evidence="4 5">N5-carboxyaminoimidazole ribonucleotide synthase</fullName>
        <shortName evidence="4 5">N5-CAIR synthase</shortName>
        <ecNumber evidence="4 5">6.3.4.18</ecNumber>
    </recommendedName>
    <alternativeName>
        <fullName evidence="4 5">5-(carboxyamino)imidazole ribonucleotide synthetase</fullName>
    </alternativeName>
</protein>
<dbReference type="PROSITE" id="PS50975">
    <property type="entry name" value="ATP_GRASP"/>
    <property type="match status" value="1"/>
</dbReference>
<dbReference type="Proteomes" id="UP001310692">
    <property type="component" value="Unassembled WGS sequence"/>
</dbReference>
<feature type="binding site" evidence="4">
    <location>
        <begin position="154"/>
        <end position="160"/>
    </location>
    <ligand>
        <name>ATP</name>
        <dbReference type="ChEBI" id="CHEBI:30616"/>
    </ligand>
</feature>
<organism evidence="7 8">
    <name type="scientific">Hyphobacterium marinum</name>
    <dbReference type="NCBI Taxonomy" id="3116574"/>
    <lineage>
        <taxon>Bacteria</taxon>
        <taxon>Pseudomonadati</taxon>
        <taxon>Pseudomonadota</taxon>
        <taxon>Alphaproteobacteria</taxon>
        <taxon>Maricaulales</taxon>
        <taxon>Maricaulaceae</taxon>
        <taxon>Hyphobacterium</taxon>
    </lineage>
</organism>
<comment type="similarity">
    <text evidence="4 5">Belongs to the PurK/PurT family.</text>
</comment>
<dbReference type="PROSITE" id="PS00065">
    <property type="entry name" value="D_2_HYDROXYACID_DH_1"/>
    <property type="match status" value="1"/>
</dbReference>
<keyword evidence="8" id="KW-1185">Reference proteome</keyword>
<evidence type="ECO:0000256" key="1">
    <source>
        <dbReference type="ARBA" id="ARBA00022741"/>
    </source>
</evidence>
<evidence type="ECO:0000256" key="2">
    <source>
        <dbReference type="ARBA" id="ARBA00022755"/>
    </source>
</evidence>
<evidence type="ECO:0000256" key="5">
    <source>
        <dbReference type="RuleBase" id="RU361200"/>
    </source>
</evidence>
<dbReference type="InterPro" id="IPR029752">
    <property type="entry name" value="D-isomer_DH_CS1"/>
</dbReference>
<dbReference type="PANTHER" id="PTHR11609">
    <property type="entry name" value="PURINE BIOSYNTHESIS PROTEIN 6/7, PUR6/7"/>
    <property type="match status" value="1"/>
</dbReference>
<feature type="binding site" evidence="4">
    <location>
        <position position="149"/>
    </location>
    <ligand>
        <name>ATP</name>
        <dbReference type="ChEBI" id="CHEBI:30616"/>
    </ligand>
</feature>
<evidence type="ECO:0000313" key="7">
    <source>
        <dbReference type="EMBL" id="MEE2566541.1"/>
    </source>
</evidence>
<feature type="binding site" evidence="4">
    <location>
        <position position="109"/>
    </location>
    <ligand>
        <name>ATP</name>
        <dbReference type="ChEBI" id="CHEBI:30616"/>
    </ligand>
</feature>
<name>A0ABU7LYB6_9PROT</name>
<dbReference type="SUPFAM" id="SSF52440">
    <property type="entry name" value="PreATP-grasp domain"/>
    <property type="match status" value="1"/>
</dbReference>
<dbReference type="NCBIfam" id="NF004675">
    <property type="entry name" value="PRK06019.1-1"/>
    <property type="match status" value="1"/>
</dbReference>
<dbReference type="InterPro" id="IPR016185">
    <property type="entry name" value="PreATP-grasp_dom_sf"/>
</dbReference>
<keyword evidence="2 4" id="KW-0658">Purine biosynthesis</keyword>
<dbReference type="Gene3D" id="3.30.470.20">
    <property type="entry name" value="ATP-grasp fold, B domain"/>
    <property type="match status" value="1"/>
</dbReference>
<dbReference type="InterPro" id="IPR003135">
    <property type="entry name" value="ATP-grasp_carboxylate-amine"/>
</dbReference>
<dbReference type="NCBIfam" id="TIGR01161">
    <property type="entry name" value="purK"/>
    <property type="match status" value="1"/>
</dbReference>
<evidence type="ECO:0000256" key="3">
    <source>
        <dbReference type="ARBA" id="ARBA00022840"/>
    </source>
</evidence>
<feature type="binding site" evidence="4">
    <location>
        <position position="215"/>
    </location>
    <ligand>
        <name>ATP</name>
        <dbReference type="ChEBI" id="CHEBI:30616"/>
    </ligand>
</feature>
<feature type="binding site" evidence="4">
    <location>
        <begin position="184"/>
        <end position="187"/>
    </location>
    <ligand>
        <name>ATP</name>
        <dbReference type="ChEBI" id="CHEBI:30616"/>
    </ligand>
</feature>
<dbReference type="SUPFAM" id="SSF56059">
    <property type="entry name" value="Glutathione synthetase ATP-binding domain-like"/>
    <property type="match status" value="1"/>
</dbReference>
<dbReference type="Pfam" id="PF17769">
    <property type="entry name" value="PurK_C"/>
    <property type="match status" value="1"/>
</dbReference>
<dbReference type="PANTHER" id="PTHR11609:SF5">
    <property type="entry name" value="PHOSPHORIBOSYLAMINOIMIDAZOLE CARBOXYLASE"/>
    <property type="match status" value="1"/>
</dbReference>